<dbReference type="SUPFAM" id="SSF50104">
    <property type="entry name" value="Translation proteins SH3-like domain"/>
    <property type="match status" value="1"/>
</dbReference>
<evidence type="ECO:0000256" key="3">
    <source>
        <dbReference type="ARBA" id="ARBA00023274"/>
    </source>
</evidence>
<keyword evidence="3 5" id="KW-0687">Ribonucleoprotein</keyword>
<evidence type="ECO:0000256" key="6">
    <source>
        <dbReference type="RuleBase" id="RU000559"/>
    </source>
</evidence>
<sequence>MNLTQAFNSKTTSGKNLPDIRPGQTIKIHQKIKDGAKTRIQIFEGIVIARKHGTGPNATITVRKISNGIGVERIFPLYMPNVEKFEVIRTSKVRQAKLYYLRGKSARETRRKTKLIETKAPVQ</sequence>
<dbReference type="Pfam" id="PF01245">
    <property type="entry name" value="Ribosomal_L19"/>
    <property type="match status" value="1"/>
</dbReference>
<dbReference type="GO" id="GO:0006412">
    <property type="term" value="P:translation"/>
    <property type="evidence" value="ECO:0007669"/>
    <property type="project" value="UniProtKB-UniRule"/>
</dbReference>
<name>A0A1F8EVB7_9BACT</name>
<dbReference type="EMBL" id="MGJI01000017">
    <property type="protein sequence ID" value="OGN04801.1"/>
    <property type="molecule type" value="Genomic_DNA"/>
</dbReference>
<dbReference type="PRINTS" id="PR00061">
    <property type="entry name" value="RIBOSOMALL19"/>
</dbReference>
<dbReference type="PANTHER" id="PTHR15680">
    <property type="entry name" value="RIBOSOMAL PROTEIN L19"/>
    <property type="match status" value="1"/>
</dbReference>
<accession>A0A1F8EVB7</accession>
<dbReference type="InterPro" id="IPR008991">
    <property type="entry name" value="Translation_prot_SH3-like_sf"/>
</dbReference>
<comment type="caution">
    <text evidence="8">The sequence shown here is derived from an EMBL/GenBank/DDBJ whole genome shotgun (WGS) entry which is preliminary data.</text>
</comment>
<dbReference type="STRING" id="1802668.A2831_02060"/>
<evidence type="ECO:0000256" key="7">
    <source>
        <dbReference type="SAM" id="MobiDB-lite"/>
    </source>
</evidence>
<dbReference type="NCBIfam" id="TIGR01024">
    <property type="entry name" value="rplS_bact"/>
    <property type="match status" value="1"/>
</dbReference>
<dbReference type="PANTHER" id="PTHR15680:SF9">
    <property type="entry name" value="LARGE RIBOSOMAL SUBUNIT PROTEIN BL19M"/>
    <property type="match status" value="1"/>
</dbReference>
<evidence type="ECO:0000256" key="2">
    <source>
        <dbReference type="ARBA" id="ARBA00022980"/>
    </source>
</evidence>
<gene>
    <name evidence="5" type="primary">rplS</name>
    <name evidence="8" type="ORF">A2831_02060</name>
</gene>
<evidence type="ECO:0000256" key="5">
    <source>
        <dbReference type="HAMAP-Rule" id="MF_00402"/>
    </source>
</evidence>
<comment type="similarity">
    <text evidence="1 5 6">Belongs to the bacterial ribosomal protein bL19 family.</text>
</comment>
<dbReference type="HAMAP" id="MF_00402">
    <property type="entry name" value="Ribosomal_bL19"/>
    <property type="match status" value="1"/>
</dbReference>
<evidence type="ECO:0000313" key="8">
    <source>
        <dbReference type="EMBL" id="OGN04801.1"/>
    </source>
</evidence>
<evidence type="ECO:0000256" key="1">
    <source>
        <dbReference type="ARBA" id="ARBA00005781"/>
    </source>
</evidence>
<dbReference type="InterPro" id="IPR001857">
    <property type="entry name" value="Ribosomal_bL19"/>
</dbReference>
<protein>
    <recommendedName>
        <fullName evidence="4 5">Large ribosomal subunit protein bL19</fullName>
    </recommendedName>
</protein>
<evidence type="ECO:0000256" key="4">
    <source>
        <dbReference type="ARBA" id="ARBA00035171"/>
    </source>
</evidence>
<feature type="region of interest" description="Disordered" evidence="7">
    <location>
        <begin position="1"/>
        <end position="21"/>
    </location>
</feature>
<keyword evidence="2 5" id="KW-0689">Ribosomal protein</keyword>
<dbReference type="Gene3D" id="2.30.30.790">
    <property type="match status" value="1"/>
</dbReference>
<dbReference type="PROSITE" id="PS01015">
    <property type="entry name" value="RIBOSOMAL_L19"/>
    <property type="match status" value="1"/>
</dbReference>
<reference evidence="8 9" key="1">
    <citation type="journal article" date="2016" name="Nat. Commun.">
        <title>Thousands of microbial genomes shed light on interconnected biogeochemical processes in an aquifer system.</title>
        <authorList>
            <person name="Anantharaman K."/>
            <person name="Brown C.T."/>
            <person name="Hug L.A."/>
            <person name="Sharon I."/>
            <person name="Castelle C.J."/>
            <person name="Probst A.J."/>
            <person name="Thomas B.C."/>
            <person name="Singh A."/>
            <person name="Wilkins M.J."/>
            <person name="Karaoz U."/>
            <person name="Brodie E.L."/>
            <person name="Williams K.H."/>
            <person name="Hubbard S.S."/>
            <person name="Banfield J.F."/>
        </authorList>
    </citation>
    <scope>NUCLEOTIDE SEQUENCE [LARGE SCALE GENOMIC DNA]</scope>
</reference>
<dbReference type="GO" id="GO:0022625">
    <property type="term" value="C:cytosolic large ribosomal subunit"/>
    <property type="evidence" value="ECO:0007669"/>
    <property type="project" value="TreeGrafter"/>
</dbReference>
<proteinExistence type="inferred from homology"/>
<dbReference type="Proteomes" id="UP000177507">
    <property type="component" value="Unassembled WGS sequence"/>
</dbReference>
<dbReference type="GO" id="GO:0003735">
    <property type="term" value="F:structural constituent of ribosome"/>
    <property type="evidence" value="ECO:0007669"/>
    <property type="project" value="InterPro"/>
</dbReference>
<dbReference type="AlphaFoldDB" id="A0A1F8EVB7"/>
<evidence type="ECO:0000313" key="9">
    <source>
        <dbReference type="Proteomes" id="UP000177507"/>
    </source>
</evidence>
<dbReference type="InterPro" id="IPR038657">
    <property type="entry name" value="Ribosomal_bL19_sf"/>
</dbReference>
<dbReference type="PIRSF" id="PIRSF002191">
    <property type="entry name" value="Ribosomal_L19"/>
    <property type="match status" value="1"/>
</dbReference>
<comment type="function">
    <text evidence="5 6">This protein is located at the 30S-50S ribosomal subunit interface and may play a role in the structure and function of the aminoacyl-tRNA binding site.</text>
</comment>
<organism evidence="8 9">
    <name type="scientific">Candidatus Yanofskybacteria bacterium RIFCSPHIGHO2_01_FULL_44_17</name>
    <dbReference type="NCBI Taxonomy" id="1802668"/>
    <lineage>
        <taxon>Bacteria</taxon>
        <taxon>Candidatus Yanofskyibacteriota</taxon>
    </lineage>
</organism>
<feature type="compositionally biased region" description="Polar residues" evidence="7">
    <location>
        <begin position="1"/>
        <end position="15"/>
    </location>
</feature>
<dbReference type="InterPro" id="IPR018257">
    <property type="entry name" value="Ribosomal_bL19_CS"/>
</dbReference>